<sequence length="210" mass="24236">MRFYCYAHKLAGVRAHGRVHLDCSCCWPFHFDLGAENRTGSIYTQCERPLLLQFHHPIENFTEFRQLGDFLRVDLIEKVERRKLTESQLLDLSAKELGYMFSCDGEKLYQAMRMLPRVEVDAVLKPITYTIMQVSATVTPAFIWNDRLLGKTGAQSFWLTLENIDENLIIHQEKIAINKKKVRLICPSELAVFIIGRLASTTNTVLLKTE</sequence>
<dbReference type="SUPFAM" id="SSF81296">
    <property type="entry name" value="E set domains"/>
    <property type="match status" value="1"/>
</dbReference>
<evidence type="ECO:0000313" key="2">
    <source>
        <dbReference type="EMBL" id="VDP59836.1"/>
    </source>
</evidence>
<dbReference type="Pfam" id="PF02889">
    <property type="entry name" value="Sec63"/>
    <property type="match status" value="1"/>
</dbReference>
<dbReference type="InterPro" id="IPR035892">
    <property type="entry name" value="C2_domain_sf"/>
</dbReference>
<evidence type="ECO:0000313" key="4">
    <source>
        <dbReference type="WBParaSite" id="HPBE_0002688601-mRNA-1"/>
    </source>
</evidence>
<dbReference type="AlphaFoldDB" id="A0A183GW16"/>
<reference evidence="4" key="2">
    <citation type="submission" date="2019-09" db="UniProtKB">
        <authorList>
            <consortium name="WormBaseParasite"/>
        </authorList>
    </citation>
    <scope>IDENTIFICATION</scope>
</reference>
<dbReference type="InterPro" id="IPR004179">
    <property type="entry name" value="Sec63-dom"/>
</dbReference>
<dbReference type="Proteomes" id="UP000050761">
    <property type="component" value="Unassembled WGS sequence"/>
</dbReference>
<organism evidence="3 4">
    <name type="scientific">Heligmosomoides polygyrus</name>
    <name type="common">Parasitic roundworm</name>
    <dbReference type="NCBI Taxonomy" id="6339"/>
    <lineage>
        <taxon>Eukaryota</taxon>
        <taxon>Metazoa</taxon>
        <taxon>Ecdysozoa</taxon>
        <taxon>Nematoda</taxon>
        <taxon>Chromadorea</taxon>
        <taxon>Rhabditida</taxon>
        <taxon>Rhabditina</taxon>
        <taxon>Rhabditomorpha</taxon>
        <taxon>Strongyloidea</taxon>
        <taxon>Heligmosomidae</taxon>
        <taxon>Heligmosomoides</taxon>
    </lineage>
</organism>
<evidence type="ECO:0000313" key="3">
    <source>
        <dbReference type="Proteomes" id="UP000050761"/>
    </source>
</evidence>
<dbReference type="InterPro" id="IPR014756">
    <property type="entry name" value="Ig_E-set"/>
</dbReference>
<dbReference type="WBParaSite" id="HPBE_0002688601-mRNA-1">
    <property type="protein sequence ID" value="HPBE_0002688601-mRNA-1"/>
    <property type="gene ID" value="HPBE_0002688601"/>
</dbReference>
<dbReference type="EMBL" id="UZAH01041174">
    <property type="protein sequence ID" value="VDP59836.1"/>
    <property type="molecule type" value="Genomic_DNA"/>
</dbReference>
<feature type="domain" description="SEC63" evidence="1">
    <location>
        <begin position="78"/>
        <end position="183"/>
    </location>
</feature>
<gene>
    <name evidence="2" type="ORF">HPBE_LOCUS26885</name>
</gene>
<accession>A0A3P8IYG3</accession>
<proteinExistence type="predicted"/>
<dbReference type="OrthoDB" id="5800095at2759"/>
<dbReference type="Gene3D" id="1.10.150.20">
    <property type="entry name" value="5' to 3' exonuclease, C-terminal subdomain"/>
    <property type="match status" value="1"/>
</dbReference>
<dbReference type="Gene3D" id="2.60.40.150">
    <property type="entry name" value="C2 domain"/>
    <property type="match status" value="1"/>
</dbReference>
<reference evidence="2 3" key="1">
    <citation type="submission" date="2018-11" db="EMBL/GenBank/DDBJ databases">
        <authorList>
            <consortium name="Pathogen Informatics"/>
        </authorList>
    </citation>
    <scope>NUCLEOTIDE SEQUENCE [LARGE SCALE GENOMIC DNA]</scope>
</reference>
<name>A0A183GW16_HELPZ</name>
<accession>A0A183GW16</accession>
<protein>
    <submittedName>
        <fullName evidence="4">SEC63 domain-containing protein</fullName>
    </submittedName>
</protein>
<keyword evidence="3" id="KW-1185">Reference proteome</keyword>
<evidence type="ECO:0000259" key="1">
    <source>
        <dbReference type="Pfam" id="PF02889"/>
    </source>
</evidence>